<proteinExistence type="predicted"/>
<evidence type="ECO:0000313" key="2">
    <source>
        <dbReference type="Proteomes" id="UP001060215"/>
    </source>
</evidence>
<dbReference type="Proteomes" id="UP001060215">
    <property type="component" value="Chromosome 2"/>
</dbReference>
<keyword evidence="2" id="KW-1185">Reference proteome</keyword>
<protein>
    <submittedName>
        <fullName evidence="1">Shikimate O-hydroxycinnamoyltransferase</fullName>
    </submittedName>
</protein>
<evidence type="ECO:0000313" key="1">
    <source>
        <dbReference type="EMBL" id="KAI8017144.1"/>
    </source>
</evidence>
<dbReference type="EMBL" id="CM045759">
    <property type="protein sequence ID" value="KAI8017144.1"/>
    <property type="molecule type" value="Genomic_DNA"/>
</dbReference>
<gene>
    <name evidence="1" type="ORF">LOK49_LG04G00689</name>
</gene>
<accession>A0ACC0HUD4</accession>
<reference evidence="1 2" key="1">
    <citation type="journal article" date="2022" name="Plant J.">
        <title>Chromosome-level genome of Camellia lanceoleosa provides a valuable resource for understanding genome evolution and self-incompatibility.</title>
        <authorList>
            <person name="Gong W."/>
            <person name="Xiao S."/>
            <person name="Wang L."/>
            <person name="Liao Z."/>
            <person name="Chang Y."/>
            <person name="Mo W."/>
            <person name="Hu G."/>
            <person name="Li W."/>
            <person name="Zhao G."/>
            <person name="Zhu H."/>
            <person name="Hu X."/>
            <person name="Ji K."/>
            <person name="Xiang X."/>
            <person name="Song Q."/>
            <person name="Yuan D."/>
            <person name="Jin S."/>
            <person name="Zhang L."/>
        </authorList>
    </citation>
    <scope>NUCLEOTIDE SEQUENCE [LARGE SCALE GENOMIC DNA]</scope>
    <source>
        <strain evidence="1">SQ_2022a</strain>
    </source>
</reference>
<comment type="caution">
    <text evidence="1">The sequence shown here is derived from an EMBL/GenBank/DDBJ whole genome shotgun (WGS) entry which is preliminary data.</text>
</comment>
<name>A0ACC0HUD4_9ERIC</name>
<sequence length="449" mass="50272">MKIEVKEWTIVTPAQDTAKHSLWSSNLDLLVARVHIPTVYFYQPNGCSPNFFDTQVLKEALSKVLVLFYPVAGRLRRDNNGRFEIYCNGEGVLFVEANSEGVIDDFGNFTPCSELQQLIPTVDYSEDDDRISLHPLLVLQVTFFKCGGVSLGVGWHHTLGDGSSAIHFINAWSDMARGISINIPPFIDRTLLCARDPPPSAMFHHIEYNPPPSMNITTSQAQECQASHEEPLTSTSILKITLDQVNTLKVKSKKDQEDPTKYSSYEVLAAHVWHCVCMARGLPDDQTTKLYMATDGRSRLHPPLPPGYFGNVLFTATSIASSGDVKSQPLKYTVENLHDALTRMDNDYLRSALDYLALQPDPTALIRDAHTFQSPNLNVVSWSRLPVYDADFGWGRPIHMGPANVIFEGTGYILPSPTRDGTLSLIIRLHAHHMQVFEKLFYDYATDSK</sequence>
<organism evidence="1 2">
    <name type="scientific">Camellia lanceoleosa</name>
    <dbReference type="NCBI Taxonomy" id="1840588"/>
    <lineage>
        <taxon>Eukaryota</taxon>
        <taxon>Viridiplantae</taxon>
        <taxon>Streptophyta</taxon>
        <taxon>Embryophyta</taxon>
        <taxon>Tracheophyta</taxon>
        <taxon>Spermatophyta</taxon>
        <taxon>Magnoliopsida</taxon>
        <taxon>eudicotyledons</taxon>
        <taxon>Gunneridae</taxon>
        <taxon>Pentapetalae</taxon>
        <taxon>asterids</taxon>
        <taxon>Ericales</taxon>
        <taxon>Theaceae</taxon>
        <taxon>Camellia</taxon>
    </lineage>
</organism>